<dbReference type="InterPro" id="IPR003615">
    <property type="entry name" value="HNH_nuc"/>
</dbReference>
<dbReference type="EMBL" id="LAZR01004756">
    <property type="protein sequence ID" value="KKN05840.1"/>
    <property type="molecule type" value="Genomic_DNA"/>
</dbReference>
<dbReference type="SUPFAM" id="SSF54060">
    <property type="entry name" value="His-Me finger endonucleases"/>
    <property type="match status" value="1"/>
</dbReference>
<dbReference type="InterPro" id="IPR044925">
    <property type="entry name" value="His-Me_finger_sf"/>
</dbReference>
<feature type="domain" description="HNH nuclease" evidence="1">
    <location>
        <begin position="116"/>
        <end position="146"/>
    </location>
</feature>
<sequence length="157" mass="18394">MIKIVQRDNKGRFIKGNIPDSKKDIDDDEVIRLYKSGMTLEELSKRFGYKDISCRIFKLINKLGISRPAGFQEGTNHWNWKDGFKKSNGYVVFRNRNKYEYYHSYVWCVNNDMLTVPIGCVVHHINLKKEDNRTENLVLLPKGYHMSLHRAINGGEL</sequence>
<dbReference type="Pfam" id="PF13392">
    <property type="entry name" value="HNH_3"/>
    <property type="match status" value="1"/>
</dbReference>
<protein>
    <recommendedName>
        <fullName evidence="1">HNH nuclease domain-containing protein</fullName>
    </recommendedName>
</protein>
<name>A0A0F9MER4_9ZZZZ</name>
<evidence type="ECO:0000259" key="1">
    <source>
        <dbReference type="Pfam" id="PF13392"/>
    </source>
</evidence>
<accession>A0A0F9MER4</accession>
<dbReference type="AlphaFoldDB" id="A0A0F9MER4"/>
<evidence type="ECO:0000313" key="2">
    <source>
        <dbReference type="EMBL" id="KKN05840.1"/>
    </source>
</evidence>
<proteinExistence type="predicted"/>
<gene>
    <name evidence="2" type="ORF">LCGC14_1083200</name>
</gene>
<reference evidence="2" key="1">
    <citation type="journal article" date="2015" name="Nature">
        <title>Complex archaea that bridge the gap between prokaryotes and eukaryotes.</title>
        <authorList>
            <person name="Spang A."/>
            <person name="Saw J.H."/>
            <person name="Jorgensen S.L."/>
            <person name="Zaremba-Niedzwiedzka K."/>
            <person name="Martijn J."/>
            <person name="Lind A.E."/>
            <person name="van Eijk R."/>
            <person name="Schleper C."/>
            <person name="Guy L."/>
            <person name="Ettema T.J."/>
        </authorList>
    </citation>
    <scope>NUCLEOTIDE SEQUENCE</scope>
</reference>
<comment type="caution">
    <text evidence="2">The sequence shown here is derived from an EMBL/GenBank/DDBJ whole genome shotgun (WGS) entry which is preliminary data.</text>
</comment>
<organism evidence="2">
    <name type="scientific">marine sediment metagenome</name>
    <dbReference type="NCBI Taxonomy" id="412755"/>
    <lineage>
        <taxon>unclassified sequences</taxon>
        <taxon>metagenomes</taxon>
        <taxon>ecological metagenomes</taxon>
    </lineage>
</organism>